<dbReference type="Proteomes" id="UP001162992">
    <property type="component" value="Chromosome 8"/>
</dbReference>
<name>A0ACC2CXS8_DIPCM</name>
<dbReference type="EMBL" id="CM055099">
    <property type="protein sequence ID" value="KAJ7546811.1"/>
    <property type="molecule type" value="Genomic_DNA"/>
</dbReference>
<gene>
    <name evidence="1" type="ORF">O6H91_08G055600</name>
</gene>
<keyword evidence="2" id="KW-1185">Reference proteome</keyword>
<accession>A0ACC2CXS8</accession>
<reference evidence="2" key="1">
    <citation type="journal article" date="2024" name="Proc. Natl. Acad. Sci. U.S.A.">
        <title>Extraordinary preservation of gene collinearity over three hundred million years revealed in homosporous lycophytes.</title>
        <authorList>
            <person name="Li C."/>
            <person name="Wickell D."/>
            <person name="Kuo L.Y."/>
            <person name="Chen X."/>
            <person name="Nie B."/>
            <person name="Liao X."/>
            <person name="Peng D."/>
            <person name="Ji J."/>
            <person name="Jenkins J."/>
            <person name="Williams M."/>
            <person name="Shu S."/>
            <person name="Plott C."/>
            <person name="Barry K."/>
            <person name="Rajasekar S."/>
            <person name="Grimwood J."/>
            <person name="Han X."/>
            <person name="Sun S."/>
            <person name="Hou Z."/>
            <person name="He W."/>
            <person name="Dai G."/>
            <person name="Sun C."/>
            <person name="Schmutz J."/>
            <person name="Leebens-Mack J.H."/>
            <person name="Li F.W."/>
            <person name="Wang L."/>
        </authorList>
    </citation>
    <scope>NUCLEOTIDE SEQUENCE [LARGE SCALE GENOMIC DNA]</scope>
    <source>
        <strain evidence="2">cv. PW_Plant_1</strain>
    </source>
</reference>
<evidence type="ECO:0000313" key="2">
    <source>
        <dbReference type="Proteomes" id="UP001162992"/>
    </source>
</evidence>
<organism evidence="1 2">
    <name type="scientific">Diphasiastrum complanatum</name>
    <name type="common">Issler's clubmoss</name>
    <name type="synonym">Lycopodium complanatum</name>
    <dbReference type="NCBI Taxonomy" id="34168"/>
    <lineage>
        <taxon>Eukaryota</taxon>
        <taxon>Viridiplantae</taxon>
        <taxon>Streptophyta</taxon>
        <taxon>Embryophyta</taxon>
        <taxon>Tracheophyta</taxon>
        <taxon>Lycopodiopsida</taxon>
        <taxon>Lycopodiales</taxon>
        <taxon>Lycopodiaceae</taxon>
        <taxon>Lycopodioideae</taxon>
        <taxon>Diphasiastrum</taxon>
    </lineage>
</organism>
<sequence>MVHRDDNCQTVLQIPIEPSKNAHAHPDEEYDDDGHPRRIGNLWTASAHIITAVIGSGVLSLAWSFAQMGWIAGPVVLAFFAIVTYWTSLFLINCYRHPDPVYGKRNYIYMDAVRANLGPVQVWLCGFVQYTNLWATAIGYTITASTSMVAVKRSNCFHSREGDEKCEFSNNLFMAIFGLIEIIFSQIPNFHRMWWLSIVAAIMSLCYASIGLGLGIQRAIENGSIPVNHFGIDTSGGLDQLSRMTKVWQILQALGNIAFAYSYSAVLIEIQDTLKNPPSEKITMKRATLIGVSITTFFYMTIGCVGYAAFGNSAPGNLLTGFGFFNPYWLIDFANICIFVHLVGAYQVFCQPLFALVENWVERLWPDSRFIHKNYVLTIPTIGALQMNLFRSVWRSLFVTMTTLVAALLPFFNAIVGLIGAYGFWPLTVYFPISMYINQQRIKPWSLKWILLQILSITCFLVSMAAGIGSMKGIFEALKHYTPFETRY</sequence>
<protein>
    <submittedName>
        <fullName evidence="1">Uncharacterized protein</fullName>
    </submittedName>
</protein>
<evidence type="ECO:0000313" key="1">
    <source>
        <dbReference type="EMBL" id="KAJ7546811.1"/>
    </source>
</evidence>
<proteinExistence type="predicted"/>
<comment type="caution">
    <text evidence="1">The sequence shown here is derived from an EMBL/GenBank/DDBJ whole genome shotgun (WGS) entry which is preliminary data.</text>
</comment>